<organism evidence="3 4">
    <name type="scientific">Plasmopara halstedii</name>
    <name type="common">Downy mildew of sunflower</name>
    <dbReference type="NCBI Taxonomy" id="4781"/>
    <lineage>
        <taxon>Eukaryota</taxon>
        <taxon>Sar</taxon>
        <taxon>Stramenopiles</taxon>
        <taxon>Oomycota</taxon>
        <taxon>Peronosporomycetes</taxon>
        <taxon>Peronosporales</taxon>
        <taxon>Peronosporaceae</taxon>
        <taxon>Plasmopara</taxon>
    </lineage>
</organism>
<feature type="coiled-coil region" evidence="1">
    <location>
        <begin position="26"/>
        <end position="53"/>
    </location>
</feature>
<dbReference type="GeneID" id="36403324"/>
<proteinExistence type="predicted"/>
<evidence type="ECO:0000256" key="1">
    <source>
        <dbReference type="SAM" id="Coils"/>
    </source>
</evidence>
<reference evidence="4" key="1">
    <citation type="submission" date="2014-09" db="EMBL/GenBank/DDBJ databases">
        <authorList>
            <person name="Sharma Rahul"/>
            <person name="Thines Marco"/>
        </authorList>
    </citation>
    <scope>NUCLEOTIDE SEQUENCE [LARGE SCALE GENOMIC DNA]</scope>
</reference>
<dbReference type="EMBL" id="CCYD01000321">
    <property type="protein sequence ID" value="CEG38181.1"/>
    <property type="molecule type" value="Genomic_DNA"/>
</dbReference>
<feature type="region of interest" description="Disordered" evidence="2">
    <location>
        <begin position="201"/>
        <end position="223"/>
    </location>
</feature>
<keyword evidence="4" id="KW-1185">Reference proteome</keyword>
<keyword evidence="1" id="KW-0175">Coiled coil</keyword>
<sequence>MIASATSKRACSRRSLTICSWRRVGVAAAIARVDDLERDITNERKLCQSLKKQSRKTRLKQQKSDLLRDTCSKFKQSESDLRFVGASKSPDIWATRGPTQSSIDKEHRLFLAREENDKLDSIEIATFEIYPGQRSCIDRINRARFSASPGANGVDIRQTAKTQALELISNQTDQLVGDQINALLFLRFDSEKRWSTSPLISMSQSRSLSPQAQLTPSKSQTGSEQGLEQRMCLTSLCIGAATAAKSQILCRTIFAILTGNHYRY</sequence>
<accession>A0A0P1ABP8</accession>
<evidence type="ECO:0000313" key="3">
    <source>
        <dbReference type="EMBL" id="CEG38181.1"/>
    </source>
</evidence>
<evidence type="ECO:0000256" key="2">
    <source>
        <dbReference type="SAM" id="MobiDB-lite"/>
    </source>
</evidence>
<protein>
    <submittedName>
        <fullName evidence="3">Uncharacterized protein</fullName>
    </submittedName>
</protein>
<dbReference type="RefSeq" id="XP_024574550.1">
    <property type="nucleotide sequence ID" value="XM_024723589.1"/>
</dbReference>
<dbReference type="AlphaFoldDB" id="A0A0P1ABP8"/>
<dbReference type="Proteomes" id="UP000054928">
    <property type="component" value="Unassembled WGS sequence"/>
</dbReference>
<evidence type="ECO:0000313" key="4">
    <source>
        <dbReference type="Proteomes" id="UP000054928"/>
    </source>
</evidence>
<name>A0A0P1ABP8_PLAHL</name>